<evidence type="ECO:0000259" key="2">
    <source>
        <dbReference type="Pfam" id="PF01035"/>
    </source>
</evidence>
<dbReference type="RefSeq" id="WP_184173542.1">
    <property type="nucleotide sequence ID" value="NZ_BAABAG010000006.1"/>
</dbReference>
<feature type="domain" description="Methylated-DNA-[protein]-cysteine S-methyltransferase DNA binding" evidence="2">
    <location>
        <begin position="582"/>
        <end position="657"/>
    </location>
</feature>
<reference evidence="5 6" key="1">
    <citation type="submission" date="2020-08" db="EMBL/GenBank/DDBJ databases">
        <title>Sequencing the genomes of 1000 actinobacteria strains.</title>
        <authorList>
            <person name="Klenk H.-P."/>
        </authorList>
    </citation>
    <scope>NUCLEOTIDE SEQUENCE [LARGE SCALE GENOMIC DNA]</scope>
    <source>
        <strain evidence="5 6">DSM 17945</strain>
    </source>
</reference>
<dbReference type="InterPro" id="IPR014048">
    <property type="entry name" value="MethylDNA_cys_MeTrfase_DNA-bd"/>
</dbReference>
<proteinExistence type="predicted"/>
<dbReference type="Gene3D" id="1.10.10.10">
    <property type="entry name" value="Winged helix-like DNA-binding domain superfamily/Winged helix DNA-binding domain"/>
    <property type="match status" value="1"/>
</dbReference>
<evidence type="ECO:0000313" key="5">
    <source>
        <dbReference type="EMBL" id="MBB5849828.1"/>
    </source>
</evidence>
<protein>
    <submittedName>
        <fullName evidence="5">Alkylated DNA nucleotide flippase Atl1</fullName>
    </submittedName>
</protein>
<dbReference type="GO" id="GO:0003824">
    <property type="term" value="F:catalytic activity"/>
    <property type="evidence" value="ECO:0007669"/>
    <property type="project" value="InterPro"/>
</dbReference>
<dbReference type="GO" id="GO:0006281">
    <property type="term" value="P:DNA repair"/>
    <property type="evidence" value="ECO:0007669"/>
    <property type="project" value="InterPro"/>
</dbReference>
<keyword evidence="6" id="KW-1185">Reference proteome</keyword>
<dbReference type="Pfam" id="PF03235">
    <property type="entry name" value="GmrSD_N"/>
    <property type="match status" value="1"/>
</dbReference>
<dbReference type="InterPro" id="IPR004919">
    <property type="entry name" value="GmrSD_N"/>
</dbReference>
<evidence type="ECO:0000259" key="3">
    <source>
        <dbReference type="Pfam" id="PF03235"/>
    </source>
</evidence>
<evidence type="ECO:0000259" key="4">
    <source>
        <dbReference type="Pfam" id="PF07510"/>
    </source>
</evidence>
<evidence type="ECO:0000313" key="6">
    <source>
        <dbReference type="Proteomes" id="UP000567246"/>
    </source>
</evidence>
<sequence length="846" mass="95029">MVAAREVTLQELLGGSYQYTVPLYQRTYSWGRPQWQRLWEDVVDVADHRRDNPSATHFIGSLVLAGFRDNGPGGVQRWLVVDGQQRLTTLTLLLAAVRDHRAEHEGPMHADRVNEKYLVNKWEDGDLRYKVLPTQADRAAYRGRIEHAPDAAEGSRISEAHQFFLTKLFGLSQPSADGEEEQLTLAEVESAVVAGLSIVSVTTGENDNAHRIFESLNNTGLKLTQGDLLRNYLFMQLPTRADEVYTTLWLPLQNLLSNEELETLFWLDLVQQDPKVRQTEIYAGQQRRMRGLQDESQVRAEVERFLALGRLYDVMLRPEKEKDAAVRFRLARLRAWRTTTTFPITLHLMERRSLGDIDSDELARALLYLESYLVRRLVFGRYSDGLNTTLLAATADIQGQDDPADALHRFLSSGRKHFASDDQIRQAVMTAPFYTTGRAAHRKLILRWIEESYGSKEPVDLDSATIEHVMPRTLTEEWERALAGQLEAHQDLREVHTELLHTLGNLTLTGYNSELSNGPFAVKRAELAKSGIRMNQEISAEPVWGPAQIRARAERLADRIVGIWPGPSAEAASGVAHTAWQTLTDAVAAIPDGSWTSYGELARLIGSHPVPVGTYLARTALPHAHRVLQAGGTVSPSFRWPDVHRTDDPHDVLAAEGVRFSEDGRADGGQRLLAEQLAELIDVDVDLTDPRSLAAPGNDPALRDRWVDRLHDHNDPESARALIEVQRGWVERGGRAEFADNAAGGCFLVVPRASARVIWPVILYPTYGVEVVFYHLAKWAPFTDEALLDEFRGRLNLVPGLEFGPEALRRRPSIRPQILQPAAAQEAFLDALEWFLHTVQEDDRSA</sequence>
<dbReference type="PANTHER" id="PTHR35149">
    <property type="entry name" value="SLL5132 PROTEIN"/>
    <property type="match status" value="1"/>
</dbReference>
<dbReference type="InterPro" id="IPR036217">
    <property type="entry name" value="MethylDNA_cys_MeTrfase_DNAb"/>
</dbReference>
<dbReference type="AlphaFoldDB" id="A0A4Y8ZLF8"/>
<evidence type="ECO:0000256" key="1">
    <source>
        <dbReference type="ARBA" id="ARBA00022763"/>
    </source>
</evidence>
<dbReference type="Pfam" id="PF01035">
    <property type="entry name" value="DNA_binding_1"/>
    <property type="match status" value="1"/>
</dbReference>
<dbReference type="Proteomes" id="UP000567246">
    <property type="component" value="Unassembled WGS sequence"/>
</dbReference>
<comment type="caution">
    <text evidence="5">The sequence shown here is derived from an EMBL/GenBank/DDBJ whole genome shotgun (WGS) entry which is preliminary data.</text>
</comment>
<dbReference type="InterPro" id="IPR011089">
    <property type="entry name" value="GmrSD_C"/>
</dbReference>
<dbReference type="InterPro" id="IPR036388">
    <property type="entry name" value="WH-like_DNA-bd_sf"/>
</dbReference>
<feature type="domain" description="GmrSD restriction endonucleases N-terminal" evidence="3">
    <location>
        <begin position="10"/>
        <end position="234"/>
    </location>
</feature>
<gene>
    <name evidence="5" type="ORF">HDA33_002392</name>
</gene>
<keyword evidence="1" id="KW-0227">DNA damage</keyword>
<feature type="domain" description="GmrSD restriction endonucleases C-terminal" evidence="4">
    <location>
        <begin position="419"/>
        <end position="558"/>
    </location>
</feature>
<organism evidence="5 6">
    <name type="scientific">Micrococcus endophyticus</name>
    <dbReference type="NCBI Taxonomy" id="455343"/>
    <lineage>
        <taxon>Bacteria</taxon>
        <taxon>Bacillati</taxon>
        <taxon>Actinomycetota</taxon>
        <taxon>Actinomycetes</taxon>
        <taxon>Micrococcales</taxon>
        <taxon>Micrococcaceae</taxon>
        <taxon>Micrococcus</taxon>
    </lineage>
</organism>
<accession>A0A4Y8ZLF8</accession>
<dbReference type="SUPFAM" id="SSF46767">
    <property type="entry name" value="Methylated DNA-protein cysteine methyltransferase, C-terminal domain"/>
    <property type="match status" value="1"/>
</dbReference>
<dbReference type="EMBL" id="JACHMW010000001">
    <property type="protein sequence ID" value="MBB5849828.1"/>
    <property type="molecule type" value="Genomic_DNA"/>
</dbReference>
<dbReference type="PANTHER" id="PTHR35149:SF2">
    <property type="entry name" value="DUF262 DOMAIN-CONTAINING PROTEIN"/>
    <property type="match status" value="1"/>
</dbReference>
<name>A0A4Y8ZLF8_9MICC</name>
<dbReference type="Pfam" id="PF07510">
    <property type="entry name" value="GmrSD_C"/>
    <property type="match status" value="1"/>
</dbReference>